<keyword evidence="3 7" id="KW-0106">Calcium</keyword>
<keyword evidence="4 7" id="KW-0041">Annexin</keyword>
<dbReference type="OMA" id="YCETLIT"/>
<dbReference type="CTD" id="6754413"/>
<evidence type="ECO:0000313" key="8">
    <source>
        <dbReference type="EMBL" id="EDV23675.1"/>
    </source>
</evidence>
<accession>B3S0N9</accession>
<dbReference type="PANTHER" id="PTHR10502">
    <property type="entry name" value="ANNEXIN"/>
    <property type="match status" value="1"/>
</dbReference>
<comment type="domain">
    <text evidence="7">A pair of annexin repeats may form one binding site for calcium and phospholipid.</text>
</comment>
<dbReference type="GO" id="GO:0005544">
    <property type="term" value="F:calcium-dependent phospholipid binding"/>
    <property type="evidence" value="ECO:0000318"/>
    <property type="project" value="GO_Central"/>
</dbReference>
<evidence type="ECO:0000256" key="5">
    <source>
        <dbReference type="ARBA" id="ARBA00023302"/>
    </source>
</evidence>
<dbReference type="GO" id="GO:0005886">
    <property type="term" value="C:plasma membrane"/>
    <property type="evidence" value="ECO:0000318"/>
    <property type="project" value="GO_Central"/>
</dbReference>
<dbReference type="PRINTS" id="PR00196">
    <property type="entry name" value="ANNEXIN"/>
</dbReference>
<dbReference type="GO" id="GO:0005634">
    <property type="term" value="C:nucleus"/>
    <property type="evidence" value="ECO:0000318"/>
    <property type="project" value="GO_Central"/>
</dbReference>
<dbReference type="eggNOG" id="KOG0819">
    <property type="taxonomic scope" value="Eukaryota"/>
</dbReference>
<dbReference type="GO" id="GO:0012506">
    <property type="term" value="C:vesicle membrane"/>
    <property type="evidence" value="ECO:0000318"/>
    <property type="project" value="GO_Central"/>
</dbReference>
<dbReference type="InterPro" id="IPR018502">
    <property type="entry name" value="Annexin_repeat"/>
</dbReference>
<dbReference type="GO" id="GO:0005509">
    <property type="term" value="F:calcium ion binding"/>
    <property type="evidence" value="ECO:0007669"/>
    <property type="project" value="InterPro"/>
</dbReference>
<comment type="similarity">
    <text evidence="1 7">Belongs to the annexin family.</text>
</comment>
<dbReference type="STRING" id="10228.B3S0N9"/>
<evidence type="ECO:0000256" key="3">
    <source>
        <dbReference type="ARBA" id="ARBA00022837"/>
    </source>
</evidence>
<dbReference type="PANTHER" id="PTHR10502:SF239">
    <property type="entry name" value="ANNEXIN A7"/>
    <property type="match status" value="1"/>
</dbReference>
<evidence type="ECO:0000256" key="4">
    <source>
        <dbReference type="ARBA" id="ARBA00023216"/>
    </source>
</evidence>
<dbReference type="GeneID" id="6754413"/>
<sequence>MATMNIKSVTAKGTVVPAKTFNPESDCEILKKAMKGFGTDEKAIIDILANRSNAQRLKISSMYKTMFGQDLIGKLKSELSGNFEKAILALMNPPAVQDAKWLRAAMKGLGTDEEILIEILCTRTNARTFMFTISIDINRDLEKDCVSETSGYFKRLLVSMCQANRSEATSVDMASAKKDAADLFQAGEKRWGTDESRFNVILSSRSFPQLRAVFDEYTKISQRDILNSIDREMSGDLKRGFKTIVKCARNAPKFFADRLHHAMKGVGSDDDTLIRIIMSRSEIDLASIKAEYRNAHHKSLGKAIEGETNGDFKRILLAIVKMD</sequence>
<dbReference type="Pfam" id="PF00191">
    <property type="entry name" value="Annexin"/>
    <property type="match status" value="4"/>
</dbReference>
<dbReference type="HOGENOM" id="CLU_025300_0_0_1"/>
<dbReference type="Proteomes" id="UP000009022">
    <property type="component" value="Unassembled WGS sequence"/>
</dbReference>
<keyword evidence="2 7" id="KW-0677">Repeat</keyword>
<dbReference type="InParanoid" id="B3S0N9"/>
<name>B3S0N9_TRIAD</name>
<comment type="function">
    <text evidence="6">Calcium/phospholipid-binding protein which promotes membrane fusion and is involved in exocytosis.</text>
</comment>
<dbReference type="EMBL" id="DS985246">
    <property type="protein sequence ID" value="EDV23675.1"/>
    <property type="molecule type" value="Genomic_DNA"/>
</dbReference>
<dbReference type="KEGG" id="tad:TRIADDRAFT_57118"/>
<dbReference type="RefSeq" id="XP_002113201.1">
    <property type="nucleotide sequence ID" value="XM_002113165.1"/>
</dbReference>
<dbReference type="SMART" id="SM00335">
    <property type="entry name" value="ANX"/>
    <property type="match status" value="4"/>
</dbReference>
<dbReference type="PhylomeDB" id="B3S0N9"/>
<dbReference type="OrthoDB" id="37886at2759"/>
<dbReference type="GO" id="GO:0005737">
    <property type="term" value="C:cytoplasm"/>
    <property type="evidence" value="ECO:0000318"/>
    <property type="project" value="GO_Central"/>
</dbReference>
<reference evidence="8 9" key="1">
    <citation type="journal article" date="2008" name="Nature">
        <title>The Trichoplax genome and the nature of placozoans.</title>
        <authorList>
            <person name="Srivastava M."/>
            <person name="Begovic E."/>
            <person name="Chapman J."/>
            <person name="Putnam N.H."/>
            <person name="Hellsten U."/>
            <person name="Kawashima T."/>
            <person name="Kuo A."/>
            <person name="Mitros T."/>
            <person name="Salamov A."/>
            <person name="Carpenter M.L."/>
            <person name="Signorovitch A.Y."/>
            <person name="Moreno M.A."/>
            <person name="Kamm K."/>
            <person name="Grimwood J."/>
            <person name="Schmutz J."/>
            <person name="Shapiro H."/>
            <person name="Grigoriev I.V."/>
            <person name="Buss L.W."/>
            <person name="Schierwater B."/>
            <person name="Dellaporta S.L."/>
            <person name="Rokhsar D.S."/>
        </authorList>
    </citation>
    <scope>NUCLEOTIDE SEQUENCE [LARGE SCALE GENOMIC DNA]</scope>
    <source>
        <strain evidence="8 9">Grell-BS-1999</strain>
    </source>
</reference>
<evidence type="ECO:0000256" key="2">
    <source>
        <dbReference type="ARBA" id="ARBA00022737"/>
    </source>
</evidence>
<dbReference type="FunCoup" id="B3S0N9">
    <property type="interactions" value="1463"/>
</dbReference>
<gene>
    <name evidence="8" type="ORF">TRIADDRAFT_57118</name>
</gene>
<dbReference type="InterPro" id="IPR018252">
    <property type="entry name" value="Annexin_repeat_CS"/>
</dbReference>
<dbReference type="InterPro" id="IPR037104">
    <property type="entry name" value="Annexin_sf"/>
</dbReference>
<keyword evidence="5 7" id="KW-0111">Calcium/phospholipid-binding</keyword>
<dbReference type="AlphaFoldDB" id="B3S0N9"/>
<dbReference type="FunFam" id="1.10.220.10:FF:000001">
    <property type="entry name" value="Annexin"/>
    <property type="match status" value="1"/>
</dbReference>
<dbReference type="SUPFAM" id="SSF47874">
    <property type="entry name" value="Annexin"/>
    <property type="match status" value="1"/>
</dbReference>
<dbReference type="PROSITE" id="PS00223">
    <property type="entry name" value="ANNEXIN_1"/>
    <property type="match status" value="1"/>
</dbReference>
<evidence type="ECO:0000256" key="6">
    <source>
        <dbReference type="ARBA" id="ARBA00037210"/>
    </source>
</evidence>
<evidence type="ECO:0000256" key="7">
    <source>
        <dbReference type="RuleBase" id="RU003540"/>
    </source>
</evidence>
<organism evidence="8 9">
    <name type="scientific">Trichoplax adhaerens</name>
    <name type="common">Trichoplax reptans</name>
    <dbReference type="NCBI Taxonomy" id="10228"/>
    <lineage>
        <taxon>Eukaryota</taxon>
        <taxon>Metazoa</taxon>
        <taxon>Placozoa</taxon>
        <taxon>Uniplacotomia</taxon>
        <taxon>Trichoplacea</taxon>
        <taxon>Trichoplacidae</taxon>
        <taxon>Trichoplax</taxon>
    </lineage>
</organism>
<proteinExistence type="inferred from homology"/>
<keyword evidence="9" id="KW-1185">Reference proteome</keyword>
<dbReference type="PROSITE" id="PS51897">
    <property type="entry name" value="ANNEXIN_2"/>
    <property type="match status" value="4"/>
</dbReference>
<dbReference type="FunFam" id="1.10.220.10:FF:000002">
    <property type="entry name" value="Annexin"/>
    <property type="match status" value="1"/>
</dbReference>
<dbReference type="InterPro" id="IPR001464">
    <property type="entry name" value="Annexin"/>
</dbReference>
<evidence type="ECO:0000313" key="9">
    <source>
        <dbReference type="Proteomes" id="UP000009022"/>
    </source>
</evidence>
<dbReference type="Gene3D" id="1.10.220.10">
    <property type="entry name" value="Annexin"/>
    <property type="match status" value="4"/>
</dbReference>
<dbReference type="GO" id="GO:0001786">
    <property type="term" value="F:phosphatidylserine binding"/>
    <property type="evidence" value="ECO:0000318"/>
    <property type="project" value="GO_Central"/>
</dbReference>
<protein>
    <recommendedName>
        <fullName evidence="7">Annexin</fullName>
    </recommendedName>
</protein>
<dbReference type="FunFam" id="1.10.220.10:FF:000003">
    <property type="entry name" value="Annexin"/>
    <property type="match status" value="1"/>
</dbReference>
<dbReference type="FunFam" id="1.10.220.10:FF:000004">
    <property type="entry name" value="Annexin"/>
    <property type="match status" value="1"/>
</dbReference>
<evidence type="ECO:0000256" key="1">
    <source>
        <dbReference type="ARBA" id="ARBA00007831"/>
    </source>
</evidence>